<evidence type="ECO:0000313" key="1">
    <source>
        <dbReference type="EMBL" id="OWY97643.1"/>
    </source>
</evidence>
<dbReference type="EMBL" id="NBNE01010225">
    <property type="protein sequence ID" value="OWY97643.1"/>
    <property type="molecule type" value="Genomic_DNA"/>
</dbReference>
<sequence length="569" mass="63546">MTPPNRRGADDRNATVGTALVELATLSSSGTSTRLNATEVRAHNKNIHNPYRFFDAAGQLDPNQFTPKEFEDFLLAKQGELKTVTLSGYRSAIKDLYRRHNMTVPPEFGEPLKTRFSGLKRMEADHDQSGINLRKSGKQQLNYTLYSTLCRETMSRNDSGFTHLFLTTQWNLMCQSKSVETSSTTHLVNADDSIGCILHKTKTNQEGSGPKDPRHLYANPLSPDTCWVTALAIYLACNPRLKPGPLFPGSSQKIRFSKALSATIGKQGEAKQYGTHSIKKGVASFACGGSTVGPPIVSVCLRCGHLEECKIDIFGMKVQLNQYLGRVVAGLPVNKSVFAVLPPHFGDQLDPTVLERMEQMFPSLMSESNLSEILKLCMASLVYHADHIRSRLPTTHSLFGIPPHIELYKQQEDTNKAVNDLPAILFDGFSKLLEEKGVAAGHITKSVLENTIRQLLAKTVLRGHGNLPCEDEATNSPQQSLYFWNNKFLYLPENFEFPSIYPLTAWKLWWFGNASLHYPPLRNISTIDLSTKRKASTFSEWSIFMKYLTQAIEEETGLPIPKQMSETQA</sequence>
<feature type="non-terminal residue" evidence="1">
    <location>
        <position position="569"/>
    </location>
</feature>
<keyword evidence="2" id="KW-1185">Reference proteome</keyword>
<comment type="caution">
    <text evidence="1">The sequence shown here is derived from an EMBL/GenBank/DDBJ whole genome shotgun (WGS) entry which is preliminary data.</text>
</comment>
<gene>
    <name evidence="1" type="ORF">PHMEG_00031781</name>
</gene>
<proteinExistence type="predicted"/>
<dbReference type="OrthoDB" id="164891at2759"/>
<evidence type="ECO:0000313" key="2">
    <source>
        <dbReference type="Proteomes" id="UP000198211"/>
    </source>
</evidence>
<evidence type="ECO:0008006" key="3">
    <source>
        <dbReference type="Google" id="ProtNLM"/>
    </source>
</evidence>
<dbReference type="AlphaFoldDB" id="A0A225UXD2"/>
<dbReference type="Proteomes" id="UP000198211">
    <property type="component" value="Unassembled WGS sequence"/>
</dbReference>
<protein>
    <recommendedName>
        <fullName evidence="3">Core-binding (CB) domain-containing protein</fullName>
    </recommendedName>
</protein>
<name>A0A225UXD2_9STRA</name>
<accession>A0A225UXD2</accession>
<organism evidence="1 2">
    <name type="scientific">Phytophthora megakarya</name>
    <dbReference type="NCBI Taxonomy" id="4795"/>
    <lineage>
        <taxon>Eukaryota</taxon>
        <taxon>Sar</taxon>
        <taxon>Stramenopiles</taxon>
        <taxon>Oomycota</taxon>
        <taxon>Peronosporomycetes</taxon>
        <taxon>Peronosporales</taxon>
        <taxon>Peronosporaceae</taxon>
        <taxon>Phytophthora</taxon>
    </lineage>
</organism>
<reference evidence="2" key="1">
    <citation type="submission" date="2017-03" db="EMBL/GenBank/DDBJ databases">
        <title>Phytopthora megakarya and P. palmivora, two closely related causual agents of cacao black pod achieved similar genome size and gene model numbers by different mechanisms.</title>
        <authorList>
            <person name="Ali S."/>
            <person name="Shao J."/>
            <person name="Larry D.J."/>
            <person name="Kronmiller B."/>
            <person name="Shen D."/>
            <person name="Strem M.D."/>
            <person name="Melnick R.L."/>
            <person name="Guiltinan M.J."/>
            <person name="Tyler B.M."/>
            <person name="Meinhardt L.W."/>
            <person name="Bailey B.A."/>
        </authorList>
    </citation>
    <scope>NUCLEOTIDE SEQUENCE [LARGE SCALE GENOMIC DNA]</scope>
    <source>
        <strain evidence="2">zdho120</strain>
    </source>
</reference>